<feature type="transmembrane region" description="Helical" evidence="8">
    <location>
        <begin position="509"/>
        <end position="528"/>
    </location>
</feature>
<dbReference type="GO" id="GO:0005886">
    <property type="term" value="C:plasma membrane"/>
    <property type="evidence" value="ECO:0007669"/>
    <property type="project" value="UniProtKB-SubCell"/>
</dbReference>
<dbReference type="InterPro" id="IPR051697">
    <property type="entry name" value="Patched_domain-protein"/>
</dbReference>
<feature type="transmembrane region" description="Helical" evidence="8">
    <location>
        <begin position="825"/>
        <end position="849"/>
    </location>
</feature>
<feature type="transmembrane region" description="Helical" evidence="8">
    <location>
        <begin position="728"/>
        <end position="746"/>
    </location>
</feature>
<dbReference type="InterPro" id="IPR001036">
    <property type="entry name" value="Acrflvin-R"/>
</dbReference>
<protein>
    <submittedName>
        <fullName evidence="11">SSD domain-containing protein</fullName>
    </submittedName>
</protein>
<feature type="transmembrane region" description="Helical" evidence="8">
    <location>
        <begin position="351"/>
        <end position="373"/>
    </location>
</feature>
<feature type="transmembrane region" description="Helical" evidence="8">
    <location>
        <begin position="753"/>
        <end position="774"/>
    </location>
</feature>
<keyword evidence="10" id="KW-1185">Reference proteome</keyword>
<dbReference type="InterPro" id="IPR003392">
    <property type="entry name" value="PTHD_SSD"/>
</dbReference>
<keyword evidence="5 8" id="KW-1133">Transmembrane helix</keyword>
<keyword evidence="4 8" id="KW-0812">Transmembrane</keyword>
<keyword evidence="3" id="KW-1003">Cell membrane</keyword>
<sequence length="909" mass="104063">MEVPFFIKLLNKISYTSSIFLSTHPKKLIIFTIILTFTCSIKIPLSQITNDVSDFTPTEARARYERIVYDEHFADKGQGKSVFIFITSKNDNKNMLNEKALHDTVKILDMVYSNFTVYDNSSNKYLNYTSFCKNFCTINEPIRHFYSGLIIKNRYNDTNSESHLDLSFPITTVLGRQIHLDPNFFGSEIEIKLKNIQETSRYSMMNQLQIGEEDDILSSVKDNLKSFYLVLLQFRAEIPFGVSKENASKWELDIVDYFNYHYYSNDINTYVLTETFLTNEIVRSGLTLVPFLLFGFIIMTIFSSITMSIAAAYVNQYSYHKITLAFFACVCPFMACGTALGIMFWLGFRFGSILCVTPFLVLAIGVDDSYLMVNSWQRIRSSYQISSPKNLSPKLIFRDVIIDTVPSITITTLTNILAFSIGALTPTPEIQLFSIGNTIAIIVDYFYTWIFYGTILYLCGEYEINQFNECSNSNEKSETVSKSDDKFNRLKEKIKNLLDKFLNFYCDMLTNKIIATLIVIVLLFYWYISISGTLSIKSELEPQKLFLQSSKVVKILNLRNEYVAPFYAVVFIFVNNPGNMSDPKQVLRLNSMVNDFESVSNVIAKHYTKYWYRDYEIFTKNIEESVKELDDEYVLSGVNELKQFLSWPEFSFWEGFVDYTVTNNEVTIDRFFFTTASHGAYLREWSHRSENLERWRAVADKYTDLNITVYEDDAKFLDLIPTLKSQTLSSSICTLICMFIVCLIFIGDPLTVLVATFSITSTCIGVFGILSLWGEDLDPIVMSATIMSIGFSVDIPAHITYHYYQTKFISTSKTHSVKSRLQHCLLSIGFPVLEAGLSTNICVMSLLLVNLHMATVFVKTMVLVVTIGLIHGLIIIPALFYLISIIPTFKKSPIGECTNQDVKNNFVVA</sequence>
<dbReference type="GO" id="GO:0006897">
    <property type="term" value="P:endocytosis"/>
    <property type="evidence" value="ECO:0007669"/>
    <property type="project" value="TreeGrafter"/>
</dbReference>
<reference evidence="10" key="1">
    <citation type="submission" date="2014-07" db="EMBL/GenBank/DDBJ databases">
        <authorList>
            <person name="Martin A.A"/>
            <person name="De Silva N."/>
        </authorList>
    </citation>
    <scope>NUCLEOTIDE SEQUENCE</scope>
</reference>
<feature type="transmembrane region" description="Helical" evidence="8">
    <location>
        <begin position="288"/>
        <end position="312"/>
    </location>
</feature>
<comment type="subcellular location">
    <subcellularLocation>
        <location evidence="1">Cell membrane</location>
        <topology evidence="1">Multi-pass membrane protein</topology>
    </subcellularLocation>
</comment>
<evidence type="ECO:0000256" key="1">
    <source>
        <dbReference type="ARBA" id="ARBA00004651"/>
    </source>
</evidence>
<dbReference type="Proteomes" id="UP000035680">
    <property type="component" value="Unassembled WGS sequence"/>
</dbReference>
<evidence type="ECO:0000256" key="3">
    <source>
        <dbReference type="ARBA" id="ARBA00022475"/>
    </source>
</evidence>
<comment type="similarity">
    <text evidence="2">Belongs to the patched family.</text>
</comment>
<keyword evidence="7" id="KW-0325">Glycoprotein</keyword>
<organism evidence="10 11">
    <name type="scientific">Strongyloides venezuelensis</name>
    <name type="common">Threadworm</name>
    <dbReference type="NCBI Taxonomy" id="75913"/>
    <lineage>
        <taxon>Eukaryota</taxon>
        <taxon>Metazoa</taxon>
        <taxon>Ecdysozoa</taxon>
        <taxon>Nematoda</taxon>
        <taxon>Chromadorea</taxon>
        <taxon>Rhabditida</taxon>
        <taxon>Tylenchina</taxon>
        <taxon>Panagrolaimomorpha</taxon>
        <taxon>Strongyloidoidea</taxon>
        <taxon>Strongyloididae</taxon>
        <taxon>Strongyloides</taxon>
    </lineage>
</organism>
<evidence type="ECO:0000256" key="7">
    <source>
        <dbReference type="ARBA" id="ARBA00023180"/>
    </source>
</evidence>
<dbReference type="PROSITE" id="PS50156">
    <property type="entry name" value="SSD"/>
    <property type="match status" value="1"/>
</dbReference>
<dbReference type="PANTHER" id="PTHR10796:SF122">
    <property type="entry name" value="SSD DOMAIN-CONTAINING PROTEIN"/>
    <property type="match status" value="1"/>
</dbReference>
<feature type="transmembrane region" description="Helical" evidence="8">
    <location>
        <begin position="780"/>
        <end position="804"/>
    </location>
</feature>
<evidence type="ECO:0000259" key="9">
    <source>
        <dbReference type="PROSITE" id="PS50156"/>
    </source>
</evidence>
<dbReference type="GO" id="GO:0022857">
    <property type="term" value="F:transmembrane transporter activity"/>
    <property type="evidence" value="ECO:0007669"/>
    <property type="project" value="InterPro"/>
</dbReference>
<dbReference type="PANTHER" id="PTHR10796">
    <property type="entry name" value="PATCHED-RELATED"/>
    <property type="match status" value="1"/>
</dbReference>
<dbReference type="AlphaFoldDB" id="A0A0K0G530"/>
<dbReference type="GO" id="GO:0030659">
    <property type="term" value="C:cytoplasmic vesicle membrane"/>
    <property type="evidence" value="ECO:0007669"/>
    <property type="project" value="TreeGrafter"/>
</dbReference>
<feature type="transmembrane region" description="Helical" evidence="8">
    <location>
        <begin position="861"/>
        <end position="883"/>
    </location>
</feature>
<feature type="transmembrane region" description="Helical" evidence="8">
    <location>
        <begin position="324"/>
        <end position="345"/>
    </location>
</feature>
<dbReference type="FunFam" id="1.20.1640.10:FF:000013">
    <property type="entry name" value="PaTched Related family"/>
    <property type="match status" value="1"/>
</dbReference>
<keyword evidence="6 8" id="KW-0472">Membrane</keyword>
<dbReference type="InterPro" id="IPR000731">
    <property type="entry name" value="SSD"/>
</dbReference>
<evidence type="ECO:0000256" key="8">
    <source>
        <dbReference type="SAM" id="Phobius"/>
    </source>
</evidence>
<accession>A0A0K0G530</accession>
<feature type="domain" description="SSD" evidence="9">
    <location>
        <begin position="295"/>
        <end position="458"/>
    </location>
</feature>
<evidence type="ECO:0000256" key="4">
    <source>
        <dbReference type="ARBA" id="ARBA00022692"/>
    </source>
</evidence>
<reference evidence="11" key="2">
    <citation type="submission" date="2015-08" db="UniProtKB">
        <authorList>
            <consortium name="WormBaseParasite"/>
        </authorList>
    </citation>
    <scope>IDENTIFICATION</scope>
</reference>
<dbReference type="Pfam" id="PF02460">
    <property type="entry name" value="Patched"/>
    <property type="match status" value="1"/>
</dbReference>
<dbReference type="GO" id="GO:0018996">
    <property type="term" value="P:molting cycle, collagen and cuticulin-based cuticle"/>
    <property type="evidence" value="ECO:0007669"/>
    <property type="project" value="TreeGrafter"/>
</dbReference>
<evidence type="ECO:0000256" key="6">
    <source>
        <dbReference type="ARBA" id="ARBA00023136"/>
    </source>
</evidence>
<evidence type="ECO:0000313" key="10">
    <source>
        <dbReference type="Proteomes" id="UP000035680"/>
    </source>
</evidence>
<dbReference type="WBParaSite" id="SVE_1984300.1">
    <property type="protein sequence ID" value="SVE_1984300.1"/>
    <property type="gene ID" value="SVE_1984300"/>
</dbReference>
<evidence type="ECO:0000256" key="5">
    <source>
        <dbReference type="ARBA" id="ARBA00022989"/>
    </source>
</evidence>
<dbReference type="Gene3D" id="1.20.1640.10">
    <property type="entry name" value="Multidrug efflux transporter AcrB transmembrane domain"/>
    <property type="match status" value="2"/>
</dbReference>
<proteinExistence type="inferred from homology"/>
<dbReference type="PRINTS" id="PR00702">
    <property type="entry name" value="ACRIFLAVINRP"/>
</dbReference>
<evidence type="ECO:0000256" key="2">
    <source>
        <dbReference type="ARBA" id="ARBA00005585"/>
    </source>
</evidence>
<evidence type="ECO:0000313" key="11">
    <source>
        <dbReference type="WBParaSite" id="SVE_1984300.1"/>
    </source>
</evidence>
<name>A0A0K0G530_STRVS</name>
<dbReference type="SUPFAM" id="SSF82866">
    <property type="entry name" value="Multidrug efflux transporter AcrB transmembrane domain"/>
    <property type="match status" value="2"/>
</dbReference>